<protein>
    <submittedName>
        <fullName evidence="7">Uncharacterized protein</fullName>
    </submittedName>
</protein>
<proteinExistence type="predicted"/>
<accession>A0A644SLC2</accession>
<feature type="transmembrane region" description="Helical" evidence="6">
    <location>
        <begin position="36"/>
        <end position="57"/>
    </location>
</feature>
<evidence type="ECO:0000256" key="3">
    <source>
        <dbReference type="ARBA" id="ARBA00022692"/>
    </source>
</evidence>
<keyword evidence="4 6" id="KW-1133">Transmembrane helix</keyword>
<name>A0A644SLC2_9ZZZZ</name>
<evidence type="ECO:0000256" key="4">
    <source>
        <dbReference type="ARBA" id="ARBA00022989"/>
    </source>
</evidence>
<comment type="caution">
    <text evidence="7">The sequence shown here is derived from an EMBL/GenBank/DDBJ whole genome shotgun (WGS) entry which is preliminary data.</text>
</comment>
<dbReference type="InterPro" id="IPR050833">
    <property type="entry name" value="Poly_Biosynth_Transport"/>
</dbReference>
<feature type="transmembrane region" description="Helical" evidence="6">
    <location>
        <begin position="104"/>
        <end position="123"/>
    </location>
</feature>
<keyword evidence="5 6" id="KW-0472">Membrane</keyword>
<feature type="transmembrane region" description="Helical" evidence="6">
    <location>
        <begin position="425"/>
        <end position="446"/>
    </location>
</feature>
<dbReference type="GO" id="GO:0005886">
    <property type="term" value="C:plasma membrane"/>
    <property type="evidence" value="ECO:0007669"/>
    <property type="project" value="UniProtKB-SubCell"/>
</dbReference>
<feature type="transmembrane region" description="Helical" evidence="6">
    <location>
        <begin position="400"/>
        <end position="419"/>
    </location>
</feature>
<sequence length="510" mass="58321">MISKNCKIQNIKSQILSLLLHSKNAKKLYKKLFGQTAIYGLSSVLVRIFPFLIAPIVTRAFGPAASSPFVDWYSIAGVITVFLTHGMETSFFRFAQEDDIDKKTLISTTALSILSVGFIYLILGYVFRQELANAFETPDQVNFLVIFLFILSFDAFSTIPSAVLRLEGRPIQYMLSKVIGSLVYFFLVVFFIKWLPKFPEGILGLKYNPEIGVGYVFIANLVQSIVTLAIVGKEFVNFSIKKFDFQLWKRIMNYSWPVMIAGLAGIVNQTLDRQFLKYLLPDKEARHQIGVYGAVYKIATFITVFRQAYQLGIEPYFFSSFKDKNNHKTYAVLMDVFVICNCLIYMGLMVNLQWISEKYLRNPLYYEGIEIIPMVMLGALFLGIYLNLSIWYKLSDQTRVGLYISIIGAAITVLINVLFIPEYGYWASATAALVTFTSMMVISYIWGRIKYPIPYNTGKVILYLVISVSLSMISFYYFRTNYIVGNLFLALFIGFVAFKEQAIIKRILKR</sequence>
<organism evidence="7">
    <name type="scientific">bioreactor metagenome</name>
    <dbReference type="NCBI Taxonomy" id="1076179"/>
    <lineage>
        <taxon>unclassified sequences</taxon>
        <taxon>metagenomes</taxon>
        <taxon>ecological metagenomes</taxon>
    </lineage>
</organism>
<reference evidence="7" key="1">
    <citation type="submission" date="2019-08" db="EMBL/GenBank/DDBJ databases">
        <authorList>
            <person name="Kucharzyk K."/>
            <person name="Murdoch R.W."/>
            <person name="Higgins S."/>
            <person name="Loffler F."/>
        </authorList>
    </citation>
    <scope>NUCLEOTIDE SEQUENCE</scope>
</reference>
<evidence type="ECO:0000256" key="5">
    <source>
        <dbReference type="ARBA" id="ARBA00023136"/>
    </source>
</evidence>
<keyword evidence="2" id="KW-1003">Cell membrane</keyword>
<feature type="transmembrane region" description="Helical" evidence="6">
    <location>
        <begin position="143"/>
        <end position="163"/>
    </location>
</feature>
<dbReference type="InterPro" id="IPR002797">
    <property type="entry name" value="Polysacc_synth"/>
</dbReference>
<dbReference type="AlphaFoldDB" id="A0A644SLC2"/>
<feature type="transmembrane region" description="Helical" evidence="6">
    <location>
        <begin position="212"/>
        <end position="231"/>
    </location>
</feature>
<feature type="transmembrane region" description="Helical" evidence="6">
    <location>
        <begin position="330"/>
        <end position="348"/>
    </location>
</feature>
<dbReference type="Pfam" id="PF01943">
    <property type="entry name" value="Polysacc_synt"/>
    <property type="match status" value="1"/>
</dbReference>
<evidence type="ECO:0000256" key="2">
    <source>
        <dbReference type="ARBA" id="ARBA00022475"/>
    </source>
</evidence>
<comment type="subcellular location">
    <subcellularLocation>
        <location evidence="1">Cell membrane</location>
        <topology evidence="1">Multi-pass membrane protein</topology>
    </subcellularLocation>
</comment>
<feature type="transmembrane region" description="Helical" evidence="6">
    <location>
        <begin position="289"/>
        <end position="309"/>
    </location>
</feature>
<feature type="transmembrane region" description="Helical" evidence="6">
    <location>
        <begin position="72"/>
        <end position="92"/>
    </location>
</feature>
<feature type="transmembrane region" description="Helical" evidence="6">
    <location>
        <begin position="483"/>
        <end position="504"/>
    </location>
</feature>
<keyword evidence="3 6" id="KW-0812">Transmembrane</keyword>
<feature type="transmembrane region" description="Helical" evidence="6">
    <location>
        <begin position="368"/>
        <end position="388"/>
    </location>
</feature>
<feature type="transmembrane region" description="Helical" evidence="6">
    <location>
        <begin position="458"/>
        <end position="477"/>
    </location>
</feature>
<evidence type="ECO:0000256" key="1">
    <source>
        <dbReference type="ARBA" id="ARBA00004651"/>
    </source>
</evidence>
<feature type="transmembrane region" description="Helical" evidence="6">
    <location>
        <begin position="175"/>
        <end position="192"/>
    </location>
</feature>
<evidence type="ECO:0000256" key="6">
    <source>
        <dbReference type="SAM" id="Phobius"/>
    </source>
</evidence>
<dbReference type="PANTHER" id="PTHR30250">
    <property type="entry name" value="PST FAMILY PREDICTED COLANIC ACID TRANSPORTER"/>
    <property type="match status" value="1"/>
</dbReference>
<evidence type="ECO:0000313" key="7">
    <source>
        <dbReference type="EMBL" id="MPL54601.1"/>
    </source>
</evidence>
<gene>
    <name evidence="7" type="ORF">SDC9_00067</name>
</gene>
<dbReference type="EMBL" id="VSSQ01000001">
    <property type="protein sequence ID" value="MPL54601.1"/>
    <property type="molecule type" value="Genomic_DNA"/>
</dbReference>
<feature type="transmembrane region" description="Helical" evidence="6">
    <location>
        <begin position="251"/>
        <end position="269"/>
    </location>
</feature>
<dbReference type="PANTHER" id="PTHR30250:SF11">
    <property type="entry name" value="O-ANTIGEN TRANSPORTER-RELATED"/>
    <property type="match status" value="1"/>
</dbReference>